<dbReference type="OrthoDB" id="1188001at2"/>
<evidence type="ECO:0008006" key="3">
    <source>
        <dbReference type="Google" id="ProtNLM"/>
    </source>
</evidence>
<dbReference type="GO" id="GO:0004721">
    <property type="term" value="F:phosphoprotein phosphatase activity"/>
    <property type="evidence" value="ECO:0007669"/>
    <property type="project" value="InterPro"/>
</dbReference>
<dbReference type="SUPFAM" id="SSF52799">
    <property type="entry name" value="(Phosphotyrosine protein) phosphatases II"/>
    <property type="match status" value="1"/>
</dbReference>
<organism evidence="1 2">
    <name type="scientific">Lacticaseibacillus manihotivorans DSM 13343 = JCM 12514</name>
    <dbReference type="NCBI Taxonomy" id="1423769"/>
    <lineage>
        <taxon>Bacteria</taxon>
        <taxon>Bacillati</taxon>
        <taxon>Bacillota</taxon>
        <taxon>Bacilli</taxon>
        <taxon>Lactobacillales</taxon>
        <taxon>Lactobacillaceae</taxon>
        <taxon>Lacticaseibacillus</taxon>
    </lineage>
</organism>
<dbReference type="InterPro" id="IPR029021">
    <property type="entry name" value="Prot-tyrosine_phosphatase-like"/>
</dbReference>
<protein>
    <recommendedName>
        <fullName evidence="3">Protein tyrosine serine phosphatase</fullName>
    </recommendedName>
</protein>
<keyword evidence="2" id="KW-1185">Reference proteome</keyword>
<proteinExistence type="predicted"/>
<comment type="caution">
    <text evidence="1">The sequence shown here is derived from an EMBL/GenBank/DDBJ whole genome shotgun (WGS) entry which is preliminary data.</text>
</comment>
<name>A0A0R1R6X3_9LACO</name>
<dbReference type="RefSeq" id="WP_056962441.1">
    <property type="nucleotide sequence ID" value="NZ_AZEU01000033.1"/>
</dbReference>
<dbReference type="AlphaFoldDB" id="A0A0R1R6X3"/>
<gene>
    <name evidence="1" type="ORF">FD01_GL002236</name>
</gene>
<dbReference type="InterPro" id="IPR016130">
    <property type="entry name" value="Tyr_Pase_AS"/>
</dbReference>
<dbReference type="PROSITE" id="PS00383">
    <property type="entry name" value="TYR_PHOSPHATASE_1"/>
    <property type="match status" value="1"/>
</dbReference>
<sequence>MSPTRILSIPGSINLRELGGYATESGQYLKWHKLLRSGSLGHLRHEAGDMLEDYGVIFDIDLRSDSEVQTRPDRIPRTISYQQLSVYPFVDQQKGGLFKRLSKKLRGSSVEDQMADTYCQMLTDSHANATYEQLFDILLSNDHPEESVLFHCTAGKDRTGVAAMMIEGALGVPEATIREDYLLTNLVLEAPDQMSHADLRHGANQFVNQMNAHQAETSNYDAIYDLINNQYGSWEAYLTKQLRLSAGDLADLRQLYLTDSPEPKD</sequence>
<accession>A0A0R1R6X3</accession>
<dbReference type="Proteomes" id="UP000051790">
    <property type="component" value="Unassembled WGS sequence"/>
</dbReference>
<dbReference type="Gene3D" id="3.90.190.10">
    <property type="entry name" value="Protein tyrosine phosphatase superfamily"/>
    <property type="match status" value="1"/>
</dbReference>
<dbReference type="InterPro" id="IPR026893">
    <property type="entry name" value="Tyr/Ser_Pase_IphP-type"/>
</dbReference>
<dbReference type="PATRIC" id="fig|1423769.4.peg.2413"/>
<evidence type="ECO:0000313" key="2">
    <source>
        <dbReference type="Proteomes" id="UP000051790"/>
    </source>
</evidence>
<reference evidence="1 2" key="1">
    <citation type="journal article" date="2015" name="Genome Announc.">
        <title>Expanding the biotechnology potential of lactobacilli through comparative genomics of 213 strains and associated genera.</title>
        <authorList>
            <person name="Sun Z."/>
            <person name="Harris H.M."/>
            <person name="McCann A."/>
            <person name="Guo C."/>
            <person name="Argimon S."/>
            <person name="Zhang W."/>
            <person name="Yang X."/>
            <person name="Jeffery I.B."/>
            <person name="Cooney J.C."/>
            <person name="Kagawa T.F."/>
            <person name="Liu W."/>
            <person name="Song Y."/>
            <person name="Salvetti E."/>
            <person name="Wrobel A."/>
            <person name="Rasinkangas P."/>
            <person name="Parkhill J."/>
            <person name="Rea M.C."/>
            <person name="O'Sullivan O."/>
            <person name="Ritari J."/>
            <person name="Douillard F.P."/>
            <person name="Paul Ross R."/>
            <person name="Yang R."/>
            <person name="Briner A.E."/>
            <person name="Felis G.E."/>
            <person name="de Vos W.M."/>
            <person name="Barrangou R."/>
            <person name="Klaenhammer T.R."/>
            <person name="Caufield P.W."/>
            <person name="Cui Y."/>
            <person name="Zhang H."/>
            <person name="O'Toole P.W."/>
        </authorList>
    </citation>
    <scope>NUCLEOTIDE SEQUENCE [LARGE SCALE GENOMIC DNA]</scope>
    <source>
        <strain evidence="1 2">DSM 13343</strain>
    </source>
</reference>
<dbReference type="Pfam" id="PF13350">
    <property type="entry name" value="Y_phosphatase3"/>
    <property type="match status" value="1"/>
</dbReference>
<dbReference type="EMBL" id="AZEU01000033">
    <property type="protein sequence ID" value="KRL52513.1"/>
    <property type="molecule type" value="Genomic_DNA"/>
</dbReference>
<evidence type="ECO:0000313" key="1">
    <source>
        <dbReference type="EMBL" id="KRL52513.1"/>
    </source>
</evidence>